<evidence type="ECO:0000259" key="1">
    <source>
        <dbReference type="PROSITE" id="PS50902"/>
    </source>
</evidence>
<evidence type="ECO:0000313" key="2">
    <source>
        <dbReference type="EMBL" id="ACZ40351.1"/>
    </source>
</evidence>
<dbReference type="SMR" id="D1C958"/>
<dbReference type="HOGENOM" id="CLU_094839_1_0_0"/>
<organism evidence="2 3">
    <name type="scientific">Sphaerobacter thermophilus (strain ATCC 49802 / DSM 20745 / KCCM 41009 / NCIMB 13125 / S 6022)</name>
    <dbReference type="NCBI Taxonomy" id="479434"/>
    <lineage>
        <taxon>Bacteria</taxon>
        <taxon>Pseudomonadati</taxon>
        <taxon>Thermomicrobiota</taxon>
        <taxon>Thermomicrobia</taxon>
        <taxon>Sphaerobacterales</taxon>
        <taxon>Sphaerobacterineae</taxon>
        <taxon>Sphaerobacteraceae</taxon>
        <taxon>Sphaerobacter</taxon>
    </lineage>
</organism>
<dbReference type="PROSITE" id="PS50902">
    <property type="entry name" value="FLAVODOXIN_LIKE"/>
    <property type="match status" value="1"/>
</dbReference>
<dbReference type="EMBL" id="CP001824">
    <property type="protein sequence ID" value="ACZ40351.1"/>
    <property type="molecule type" value="Genomic_DNA"/>
</dbReference>
<dbReference type="OrthoDB" id="9795729at2"/>
<dbReference type="RefSeq" id="WP_012873386.1">
    <property type="nucleotide sequence ID" value="NC_013524.1"/>
</dbReference>
<accession>D1C958</accession>
<dbReference type="eggNOG" id="COG4635">
    <property type="taxonomic scope" value="Bacteria"/>
</dbReference>
<reference evidence="2 3" key="2">
    <citation type="journal article" date="2010" name="Stand. Genomic Sci.">
        <title>Complete genome sequence of Desulfohalobium retbaense type strain (HR(100)).</title>
        <authorList>
            <person name="Spring S."/>
            <person name="Nolan M."/>
            <person name="Lapidus A."/>
            <person name="Glavina Del Rio T."/>
            <person name="Copeland A."/>
            <person name="Tice H."/>
            <person name="Cheng J.F."/>
            <person name="Lucas S."/>
            <person name="Land M."/>
            <person name="Chen F."/>
            <person name="Bruce D."/>
            <person name="Goodwin L."/>
            <person name="Pitluck S."/>
            <person name="Ivanova N."/>
            <person name="Mavromatis K."/>
            <person name="Mikhailova N."/>
            <person name="Pati A."/>
            <person name="Chen A."/>
            <person name="Palaniappan K."/>
            <person name="Hauser L."/>
            <person name="Chang Y.J."/>
            <person name="Jeffries C.D."/>
            <person name="Munk C."/>
            <person name="Kiss H."/>
            <person name="Chain P."/>
            <person name="Han C."/>
            <person name="Brettin T."/>
            <person name="Detter J.C."/>
            <person name="Schuler E."/>
            <person name="Goker M."/>
            <person name="Rohde M."/>
            <person name="Bristow J."/>
            <person name="Eisen J.A."/>
            <person name="Markowitz V."/>
            <person name="Hugenholtz P."/>
            <person name="Kyrpides N.C."/>
            <person name="Klenk H.P."/>
        </authorList>
    </citation>
    <scope>NUCLEOTIDE SEQUENCE [LARGE SCALE GENOMIC DNA]</scope>
    <source>
        <strain evidence="3">ATCC 49802 / DSM 20745 / S 6022</strain>
    </source>
</reference>
<dbReference type="KEGG" id="sti:Sthe_2947"/>
<dbReference type="PANTHER" id="PTHR38030">
    <property type="entry name" value="PROTOPORPHYRINOGEN IX DEHYDROGENASE [MENAQUINONE]"/>
    <property type="match status" value="1"/>
</dbReference>
<dbReference type="Pfam" id="PF12724">
    <property type="entry name" value="Flavodoxin_5"/>
    <property type="match status" value="1"/>
</dbReference>
<dbReference type="InParanoid" id="D1C958"/>
<keyword evidence="3" id="KW-1185">Reference proteome</keyword>
<evidence type="ECO:0000313" key="3">
    <source>
        <dbReference type="Proteomes" id="UP000002027"/>
    </source>
</evidence>
<sequence>MRVLIAVASRHGSTYEIAEVIAAEVRAAGDVVDLRAAEDVDSLESYDAVVLGSAVYMGKWLPEARQFVTRHRARLAAIPVWLFCSGPLGHDDPKPTGDPAGLDDLIQATQARGHRIFAGKLDMRGLGIGERLIVRMVKAPEGDFRDWDAIRAWAREIATELPLLAGSAG</sequence>
<dbReference type="GO" id="GO:0070819">
    <property type="term" value="F:menaquinone-dependent protoporphyrinogen oxidase activity"/>
    <property type="evidence" value="ECO:0007669"/>
    <property type="project" value="TreeGrafter"/>
</dbReference>
<dbReference type="GO" id="GO:0006783">
    <property type="term" value="P:heme biosynthetic process"/>
    <property type="evidence" value="ECO:0007669"/>
    <property type="project" value="TreeGrafter"/>
</dbReference>
<dbReference type="InterPro" id="IPR026816">
    <property type="entry name" value="Flavodoxin_dom"/>
</dbReference>
<dbReference type="InterPro" id="IPR052200">
    <property type="entry name" value="Protoporphyrinogen_IX_DH"/>
</dbReference>
<dbReference type="Proteomes" id="UP000002027">
    <property type="component" value="Chromosome 2"/>
</dbReference>
<proteinExistence type="predicted"/>
<name>D1C958_SPHTD</name>
<dbReference type="Gene3D" id="3.40.50.360">
    <property type="match status" value="1"/>
</dbReference>
<dbReference type="PANTHER" id="PTHR38030:SF2">
    <property type="entry name" value="PROTOPORPHYRINOGEN IX DEHYDROGENASE [QUINONE]"/>
    <property type="match status" value="1"/>
</dbReference>
<dbReference type="GO" id="GO:0010181">
    <property type="term" value="F:FMN binding"/>
    <property type="evidence" value="ECO:0007669"/>
    <property type="project" value="InterPro"/>
</dbReference>
<gene>
    <name evidence="2" type="ordered locus">Sthe_2947</name>
</gene>
<feature type="domain" description="Flavodoxin-like" evidence="1">
    <location>
        <begin position="3"/>
        <end position="158"/>
    </location>
</feature>
<dbReference type="InterPro" id="IPR008254">
    <property type="entry name" value="Flavodoxin/NO_synth"/>
</dbReference>
<reference evidence="3" key="1">
    <citation type="submission" date="2009-11" db="EMBL/GenBank/DDBJ databases">
        <title>The complete chromosome 2 of Sphaerobacter thermophilus DSM 20745.</title>
        <authorList>
            <person name="Lucas S."/>
            <person name="Copeland A."/>
            <person name="Lapidus A."/>
            <person name="Glavina del Rio T."/>
            <person name="Dalin E."/>
            <person name="Tice H."/>
            <person name="Bruce D."/>
            <person name="Goodwin L."/>
            <person name="Pitluck S."/>
            <person name="Kyrpides N."/>
            <person name="Mavromatis K."/>
            <person name="Ivanova N."/>
            <person name="Mikhailova N."/>
            <person name="LaButti K.M."/>
            <person name="Clum A."/>
            <person name="Sun H.I."/>
            <person name="Brettin T."/>
            <person name="Detter J.C."/>
            <person name="Han C."/>
            <person name="Larimer F."/>
            <person name="Land M."/>
            <person name="Hauser L."/>
            <person name="Markowitz V."/>
            <person name="Cheng J.F."/>
            <person name="Hugenholtz P."/>
            <person name="Woyke T."/>
            <person name="Wu D."/>
            <person name="Steenblock K."/>
            <person name="Schneider S."/>
            <person name="Pukall R."/>
            <person name="Goeker M."/>
            <person name="Klenk H.P."/>
            <person name="Eisen J.A."/>
        </authorList>
    </citation>
    <scope>NUCLEOTIDE SEQUENCE [LARGE SCALE GENOMIC DNA]</scope>
    <source>
        <strain evidence="3">ATCC 49802 / DSM 20745 / S 6022</strain>
    </source>
</reference>
<dbReference type="STRING" id="479434.Sthe_2947"/>
<dbReference type="AlphaFoldDB" id="D1C958"/>
<dbReference type="InterPro" id="IPR029039">
    <property type="entry name" value="Flavoprotein-like_sf"/>
</dbReference>
<dbReference type="SUPFAM" id="SSF52218">
    <property type="entry name" value="Flavoproteins"/>
    <property type="match status" value="1"/>
</dbReference>
<protein>
    <submittedName>
        <fullName evidence="2">Protoporphyrinogen oxidase</fullName>
    </submittedName>
</protein>